<gene>
    <name evidence="2" type="ORF">GOP47_0008818</name>
</gene>
<dbReference type="PANTHER" id="PTHR24148:SF64">
    <property type="entry name" value="HETEROKARYON INCOMPATIBILITY DOMAIN-CONTAINING PROTEIN"/>
    <property type="match status" value="1"/>
</dbReference>
<evidence type="ECO:0000313" key="3">
    <source>
        <dbReference type="Proteomes" id="UP000886520"/>
    </source>
</evidence>
<dbReference type="OrthoDB" id="20872at2759"/>
<comment type="caution">
    <text evidence="2">The sequence shown here is derived from an EMBL/GenBank/DDBJ whole genome shotgun (WGS) entry which is preliminary data.</text>
</comment>
<name>A0A9D4UZA2_ADICA</name>
<dbReference type="InterPro" id="IPR010730">
    <property type="entry name" value="HET"/>
</dbReference>
<reference evidence="2" key="1">
    <citation type="submission" date="2021-01" db="EMBL/GenBank/DDBJ databases">
        <title>Adiantum capillus-veneris genome.</title>
        <authorList>
            <person name="Fang Y."/>
            <person name="Liao Q."/>
        </authorList>
    </citation>
    <scope>NUCLEOTIDE SEQUENCE</scope>
    <source>
        <strain evidence="2">H3</strain>
        <tissue evidence="2">Leaf</tissue>
    </source>
</reference>
<organism evidence="2 3">
    <name type="scientific">Adiantum capillus-veneris</name>
    <name type="common">Maidenhair fern</name>
    <dbReference type="NCBI Taxonomy" id="13818"/>
    <lineage>
        <taxon>Eukaryota</taxon>
        <taxon>Viridiplantae</taxon>
        <taxon>Streptophyta</taxon>
        <taxon>Embryophyta</taxon>
        <taxon>Tracheophyta</taxon>
        <taxon>Polypodiopsida</taxon>
        <taxon>Polypodiidae</taxon>
        <taxon>Polypodiales</taxon>
        <taxon>Pteridineae</taxon>
        <taxon>Pteridaceae</taxon>
        <taxon>Vittarioideae</taxon>
        <taxon>Adiantum</taxon>
    </lineage>
</organism>
<feature type="domain" description="Heterokaryon incompatibility" evidence="1">
    <location>
        <begin position="93"/>
        <end position="168"/>
    </location>
</feature>
<accession>A0A9D4UZA2</accession>
<evidence type="ECO:0000313" key="2">
    <source>
        <dbReference type="EMBL" id="KAI5076753.1"/>
    </source>
</evidence>
<dbReference type="Proteomes" id="UP000886520">
    <property type="component" value="Chromosome 8"/>
</dbReference>
<protein>
    <recommendedName>
        <fullName evidence="1">Heterokaryon incompatibility domain-containing protein</fullName>
    </recommendedName>
</protein>
<dbReference type="AlphaFoldDB" id="A0A9D4UZA2"/>
<dbReference type="EMBL" id="JABFUD020000008">
    <property type="protein sequence ID" value="KAI5076753.1"/>
    <property type="molecule type" value="Genomic_DNA"/>
</dbReference>
<dbReference type="InterPro" id="IPR052895">
    <property type="entry name" value="HetReg/Transcr_Mod"/>
</dbReference>
<evidence type="ECO:0000259" key="1">
    <source>
        <dbReference type="Pfam" id="PF06985"/>
    </source>
</evidence>
<sequence>MQESSMSSSLLKSNAFGADIGEKLPIRLIDVIGTISSHHKGNIVFTEGSSRGWDFHIVSHTWSKGIRDLSEEIGEHIINDGCQLAGQRMNMEADAYSHAFKKADFSNVSSYQELRQFLRLLAGDEVKHIWFDALCIDQTNMEEKSREIGNMGPYYRRSQGCYVLTHGVGEGYQLWGKQGPRGFELPRWFSRVWTLQEFLLPRRLSFFVEALDPKFLVFVNMLARAKSKTGLCRCFCGLPQAEEYELVKSICDANDEVDLSWAVSLELRGDSMKKTDWDDDGEETESFSSEGLSKRSAKLLTESWESGSLSRNELLQLYLQLLLQDQERSQAQGKLAPSSSSFRPLLLPIPDAAPNEEANNIPASLIAKDNHKAAVDVLIPSTNYVVCTQCQSLPMIRNVQMHVDAPPNMISSTSDLAESSNERTIYLVDREAYLGVMQCDSRMSTEPSPPAGNSKGVQELRSLYARLLSSCPIWRAWDVIVEVGKRNCTVEEDRVLGILGLLGKLEGGELSQLRSGNRLQDQIRDLASVCSPEMLVELCGMDVRACATAGMSWAPDFHDSTCHDFWFTYVQSELRNGQESLSVQVKRESVTATGALKLRAKVVSAYVHPVTALPEPLQNTDFIKSFLGYNSETTHFMVINTAPFLLSSSNIPPDPYGFIPLCCTIPDDQASSTTPLIINFEFHPSYGNIYRGCMQLPITIHRSATTSIVKDLSFQIKMVLLADTHCTRSGDKLQLIMLCLKSATNKEGTEEVDQELHKIGMLSFIVDPDQDHLDVEVKRLNFESTSMNKCTIGGLGADLSAHVLHINTHSTPRPFARFCAFFKRLVKVIFSCVSILWRPNWMRHGFA</sequence>
<keyword evidence="3" id="KW-1185">Reference proteome</keyword>
<proteinExistence type="predicted"/>
<dbReference type="Pfam" id="PF06985">
    <property type="entry name" value="HET"/>
    <property type="match status" value="1"/>
</dbReference>
<dbReference type="PANTHER" id="PTHR24148">
    <property type="entry name" value="ANKYRIN REPEAT DOMAIN-CONTAINING PROTEIN 39 HOMOLOG-RELATED"/>
    <property type="match status" value="1"/>
</dbReference>